<name>T0YW02_9ZZZZ</name>
<evidence type="ECO:0000256" key="2">
    <source>
        <dbReference type="ARBA" id="ARBA00022723"/>
    </source>
</evidence>
<dbReference type="GO" id="GO:0006508">
    <property type="term" value="P:proteolysis"/>
    <property type="evidence" value="ECO:0007669"/>
    <property type="project" value="UniProtKB-KW"/>
</dbReference>
<keyword evidence="2" id="KW-0479">Metal-binding</keyword>
<evidence type="ECO:0000256" key="3">
    <source>
        <dbReference type="ARBA" id="ARBA00022801"/>
    </source>
</evidence>
<evidence type="ECO:0000313" key="4">
    <source>
        <dbReference type="EMBL" id="EQD37213.1"/>
    </source>
</evidence>
<keyword evidence="3" id="KW-0378">Hydrolase</keyword>
<organism evidence="4">
    <name type="scientific">mine drainage metagenome</name>
    <dbReference type="NCBI Taxonomy" id="410659"/>
    <lineage>
        <taxon>unclassified sequences</taxon>
        <taxon>metagenomes</taxon>
        <taxon>ecological metagenomes</taxon>
    </lineage>
</organism>
<proteinExistence type="predicted"/>
<gene>
    <name evidence="4" type="ORF">B1A_17746</name>
</gene>
<accession>T0YW02</accession>
<feature type="non-terminal residue" evidence="4">
    <location>
        <position position="169"/>
    </location>
</feature>
<evidence type="ECO:0000256" key="1">
    <source>
        <dbReference type="ARBA" id="ARBA00022670"/>
    </source>
</evidence>
<comment type="caution">
    <text evidence="4">The sequence shown here is derived from an EMBL/GenBank/DDBJ whole genome shotgun (WGS) entry which is preliminary data.</text>
</comment>
<dbReference type="SUPFAM" id="SSF53187">
    <property type="entry name" value="Zn-dependent exopeptidases"/>
    <property type="match status" value="1"/>
</dbReference>
<reference evidence="4" key="2">
    <citation type="journal article" date="2014" name="ISME J.">
        <title>Microbial stratification in low pH oxic and suboxic macroscopic growths along an acid mine drainage.</title>
        <authorList>
            <person name="Mendez-Garcia C."/>
            <person name="Mesa V."/>
            <person name="Sprenger R.R."/>
            <person name="Richter M."/>
            <person name="Diez M.S."/>
            <person name="Solano J."/>
            <person name="Bargiela R."/>
            <person name="Golyshina O.V."/>
            <person name="Manteca A."/>
            <person name="Ramos J.L."/>
            <person name="Gallego J.R."/>
            <person name="Llorente I."/>
            <person name="Martins Dos Santos V.A."/>
            <person name="Jensen O.N."/>
            <person name="Pelaez A.I."/>
            <person name="Sanchez J."/>
            <person name="Ferrer M."/>
        </authorList>
    </citation>
    <scope>NUCLEOTIDE SEQUENCE</scope>
</reference>
<dbReference type="GO" id="GO:0008233">
    <property type="term" value="F:peptidase activity"/>
    <property type="evidence" value="ECO:0007669"/>
    <property type="project" value="UniProtKB-KW"/>
</dbReference>
<dbReference type="InterPro" id="IPR051458">
    <property type="entry name" value="Cyt/Met_Dipeptidase"/>
</dbReference>
<dbReference type="EMBL" id="AUZX01013061">
    <property type="protein sequence ID" value="EQD37213.1"/>
    <property type="molecule type" value="Genomic_DNA"/>
</dbReference>
<protein>
    <submittedName>
        <fullName evidence="4">Peptidase M20</fullName>
    </submittedName>
</protein>
<dbReference type="PANTHER" id="PTHR43270">
    <property type="entry name" value="BETA-ALA-HIS DIPEPTIDASE"/>
    <property type="match status" value="1"/>
</dbReference>
<dbReference type="Gene3D" id="3.40.630.10">
    <property type="entry name" value="Zn peptidases"/>
    <property type="match status" value="1"/>
</dbReference>
<dbReference type="AlphaFoldDB" id="T0YW02"/>
<sequence>RAGPDRMRQYLHVFRYRTHHRQPLPFYPTGRHSIPMIPPAFSLAQAESFWHEQIFSALVEYIRIPNRSPAFDPDWKTHGAMDRAIRLACNWCQLHLPPHSSVEIRELPGRTPLLYFEVPAHPTLKNAPPIFFYGHLDKQPEFEGWREGLGAWTPILENGRLYGRGGADD</sequence>
<keyword evidence="1" id="KW-0645">Protease</keyword>
<dbReference type="PANTHER" id="PTHR43270:SF4">
    <property type="entry name" value="CARNOSINE DIPEPTIDASE 2, ISOFORM A"/>
    <property type="match status" value="1"/>
</dbReference>
<dbReference type="GO" id="GO:0046872">
    <property type="term" value="F:metal ion binding"/>
    <property type="evidence" value="ECO:0007669"/>
    <property type="project" value="UniProtKB-KW"/>
</dbReference>
<reference evidence="4" key="1">
    <citation type="submission" date="2013-08" db="EMBL/GenBank/DDBJ databases">
        <authorList>
            <person name="Mendez C."/>
            <person name="Richter M."/>
            <person name="Ferrer M."/>
            <person name="Sanchez J."/>
        </authorList>
    </citation>
    <scope>NUCLEOTIDE SEQUENCE</scope>
</reference>
<feature type="non-terminal residue" evidence="4">
    <location>
        <position position="1"/>
    </location>
</feature>